<dbReference type="EMBL" id="CP002065">
    <property type="protein sequence ID" value="ADJ17184.1"/>
    <property type="molecule type" value="Genomic_DNA"/>
</dbReference>
<feature type="region of interest" description="Disordered" evidence="1">
    <location>
        <begin position="311"/>
        <end position="386"/>
    </location>
</feature>
<dbReference type="OrthoDB" id="271944at2157"/>
<proteinExistence type="predicted"/>
<sequence>MTYLTDLDWLVPAKEWERYCNLMQEKWGDIALYGGIIASQAMRQYMDIDEFAEVEKEISDTLQTGGPSEIEKTNATTTPLSEQEKCRVRVGVHPPTKEAFSSFARSNGENPGVMFAYAIREYREGGRLGRIAEKLEQQDDYEQEQEQERNPTTPAEKHEVICDRIRGTVGLDRNISEETLIEAIEDVAGSSQPTIDKYLPDVLDDLELVYHPDDADLYIHESRLEEVGARVGLDIDPHSPPIDRKPAAVLDRDERIQGIKIALHRNARAMSVSEIQSSVLDGAWSWDHADELATEIANQDGFGFRDTKSKKKILGKSGGSSRQTRSQSSSQSSEIDSTGSDHAQQDDHDQEGQDDNDERETITSDAAAEMDALMNAEVATDGGEDI</sequence>
<evidence type="ECO:0000313" key="3">
    <source>
        <dbReference type="Proteomes" id="UP000000390"/>
    </source>
</evidence>
<dbReference type="RefSeq" id="WP_013199701.1">
    <property type="nucleotide sequence ID" value="NC_014300.1"/>
</dbReference>
<dbReference type="Proteomes" id="UP000000390">
    <property type="component" value="Plasmid 3"/>
</dbReference>
<organism evidence="2 3">
    <name type="scientific">Halalkalicoccus jeotgali (strain DSM 18796 / CECT 7217 / JCM 14584 / KCTC 4019 / B3)</name>
    <dbReference type="NCBI Taxonomy" id="795797"/>
    <lineage>
        <taxon>Archaea</taxon>
        <taxon>Methanobacteriati</taxon>
        <taxon>Methanobacteriota</taxon>
        <taxon>Stenosarchaea group</taxon>
        <taxon>Halobacteria</taxon>
        <taxon>Halobacteriales</taxon>
        <taxon>Halococcaceae</taxon>
        <taxon>Halalkalicoccus</taxon>
    </lineage>
</organism>
<dbReference type="HOGENOM" id="CLU_714965_0_0_2"/>
<dbReference type="PATRIC" id="fig|795797.18.peg.3720"/>
<accession>D8JD31</accession>
<evidence type="ECO:0000313" key="2">
    <source>
        <dbReference type="EMBL" id="ADJ17184.1"/>
    </source>
</evidence>
<gene>
    <name evidence="2" type="ordered locus">HacjB3_19233</name>
</gene>
<dbReference type="GeneID" id="9385749"/>
<evidence type="ECO:0000256" key="1">
    <source>
        <dbReference type="SAM" id="MobiDB-lite"/>
    </source>
</evidence>
<dbReference type="AlphaFoldDB" id="D8JD31"/>
<feature type="region of interest" description="Disordered" evidence="1">
    <location>
        <begin position="60"/>
        <end position="82"/>
    </location>
</feature>
<dbReference type="KEGG" id="hje:HacjB3_19233"/>
<protein>
    <submittedName>
        <fullName evidence="2">Uncharacterized protein</fullName>
    </submittedName>
</protein>
<feature type="compositionally biased region" description="Low complexity" evidence="1">
    <location>
        <begin position="319"/>
        <end position="342"/>
    </location>
</feature>
<name>D8JD31_HALJB</name>
<dbReference type="eggNOG" id="arCOG07967">
    <property type="taxonomic scope" value="Archaea"/>
</dbReference>
<keyword evidence="2" id="KW-0614">Plasmid</keyword>
<reference evidence="2 3" key="1">
    <citation type="journal article" date="2010" name="J. Bacteriol.">
        <title>Complete genome sequence of Halalkalicoccus jeotgali B3(T), an extremely halophilic archaeon.</title>
        <authorList>
            <person name="Roh S.W."/>
            <person name="Nam Y.D."/>
            <person name="Nam S.H."/>
            <person name="Choi S.H."/>
            <person name="Park H.S."/>
            <person name="Bae J.W."/>
        </authorList>
    </citation>
    <scope>NUCLEOTIDE SEQUENCE [LARGE SCALE GENOMIC DNA]</scope>
    <source>
        <strain evidence="3">DSM 18796 / CECT 7217 / JCM 14584 / KCTC 4019 / B3</strain>
        <plasmid evidence="3">3</plasmid>
    </source>
</reference>
<geneLocation type="plasmid" evidence="2 3">
    <name>3</name>
</geneLocation>